<reference evidence="1 2" key="1">
    <citation type="journal article" date="2015" name="Int. J. Syst. Evol. Microbiol.">
        <title>Youhaiella tibetensis gen. nov., sp. nov., isolated from subsurface sediment.</title>
        <authorList>
            <person name="Wang Y.X."/>
            <person name="Huang F.Q."/>
            <person name="Nogi Y."/>
            <person name="Pang S.J."/>
            <person name="Wang P.K."/>
            <person name="Lv J."/>
        </authorList>
    </citation>
    <scope>NUCLEOTIDE SEQUENCE [LARGE SCALE GENOMIC DNA]</scope>
    <source>
        <strain evidence="2">fig4</strain>
    </source>
</reference>
<dbReference type="AlphaFoldDB" id="A0A5B9DKY4"/>
<sequence>MKRAFALLAMLTVLIGAGPAAAFEIRPFDQATVAKLVATGKPVVVHVYAPWCLQCRAQEAILNRLSATGQYDDIAFFRVDYDHQKDVVAQFNVPRSTLIAYRGDKEVTRQSWGTSQAWVTNILDAVH</sequence>
<dbReference type="RefSeq" id="WP_049704158.1">
    <property type="nucleotide sequence ID" value="NZ_BMFM01000001.1"/>
</dbReference>
<dbReference type="Gene3D" id="3.40.30.10">
    <property type="entry name" value="Glutaredoxin"/>
    <property type="match status" value="1"/>
</dbReference>
<accession>A0A5B9DKY4</accession>
<keyword evidence="2" id="KW-1185">Reference proteome</keyword>
<dbReference type="KEGG" id="yti:FNA67_04855"/>
<dbReference type="Proteomes" id="UP000321062">
    <property type="component" value="Chromosome"/>
</dbReference>
<dbReference type="GO" id="GO:0045454">
    <property type="term" value="P:cell redox homeostasis"/>
    <property type="evidence" value="ECO:0007669"/>
    <property type="project" value="TreeGrafter"/>
</dbReference>
<dbReference type="InterPro" id="IPR013766">
    <property type="entry name" value="Thioredoxin_domain"/>
</dbReference>
<dbReference type="CDD" id="cd02947">
    <property type="entry name" value="TRX_family"/>
    <property type="match status" value="1"/>
</dbReference>
<dbReference type="SUPFAM" id="SSF52833">
    <property type="entry name" value="Thioredoxin-like"/>
    <property type="match status" value="1"/>
</dbReference>
<proteinExistence type="predicted"/>
<gene>
    <name evidence="1" type="ORF">FNA67_04855</name>
</gene>
<evidence type="ECO:0000313" key="1">
    <source>
        <dbReference type="EMBL" id="QEE19542.1"/>
    </source>
</evidence>
<protein>
    <submittedName>
        <fullName evidence="1">Thioredoxin family protein</fullName>
    </submittedName>
</protein>
<dbReference type="PANTHER" id="PTHR43601">
    <property type="entry name" value="THIOREDOXIN, MITOCHONDRIAL"/>
    <property type="match status" value="1"/>
</dbReference>
<dbReference type="PROSITE" id="PS51352">
    <property type="entry name" value="THIOREDOXIN_2"/>
    <property type="match status" value="1"/>
</dbReference>
<evidence type="ECO:0000313" key="2">
    <source>
        <dbReference type="Proteomes" id="UP000321062"/>
    </source>
</evidence>
<organism evidence="1 2">
    <name type="scientific">Paradevosia tibetensis</name>
    <dbReference type="NCBI Taxonomy" id="1447062"/>
    <lineage>
        <taxon>Bacteria</taxon>
        <taxon>Pseudomonadati</taxon>
        <taxon>Pseudomonadota</taxon>
        <taxon>Alphaproteobacteria</taxon>
        <taxon>Hyphomicrobiales</taxon>
        <taxon>Devosiaceae</taxon>
        <taxon>Paradevosia</taxon>
    </lineage>
</organism>
<name>A0A5B9DKY4_9HYPH</name>
<dbReference type="InterPro" id="IPR036249">
    <property type="entry name" value="Thioredoxin-like_sf"/>
</dbReference>
<dbReference type="PANTHER" id="PTHR43601:SF32">
    <property type="entry name" value="THIOREDOXIN-LIKE 2-2, CHLOROPLASTIC"/>
    <property type="match status" value="1"/>
</dbReference>
<dbReference type="OrthoDB" id="7950124at2"/>
<dbReference type="EMBL" id="CP041690">
    <property type="protein sequence ID" value="QEE19542.1"/>
    <property type="molecule type" value="Genomic_DNA"/>
</dbReference>
<dbReference type="Pfam" id="PF00085">
    <property type="entry name" value="Thioredoxin"/>
    <property type="match status" value="1"/>
</dbReference>